<comment type="similarity">
    <text evidence="4">Belongs to the glycosyltransferase group 1 family.</text>
</comment>
<dbReference type="GO" id="GO:0005886">
    <property type="term" value="C:plasma membrane"/>
    <property type="evidence" value="ECO:0007669"/>
    <property type="project" value="UniProtKB-SubCell"/>
</dbReference>
<dbReference type="Gene3D" id="3.40.50.2000">
    <property type="entry name" value="Glycogen Phosphorylase B"/>
    <property type="match status" value="1"/>
</dbReference>
<dbReference type="Pfam" id="PF13524">
    <property type="entry name" value="Glyco_trans_1_2"/>
    <property type="match status" value="1"/>
</dbReference>
<gene>
    <name evidence="7" type="ORF">E6K80_14420</name>
</gene>
<feature type="site" description="Transition state stabilizer" evidence="3">
    <location>
        <position position="125"/>
    </location>
</feature>
<dbReference type="EC" id="2.4.99.12" evidence="4"/>
<dbReference type="InterPro" id="IPR039901">
    <property type="entry name" value="Kdotransferase"/>
</dbReference>
<proteinExistence type="inferred from homology"/>
<evidence type="ECO:0000256" key="4">
    <source>
        <dbReference type="RuleBase" id="RU365103"/>
    </source>
</evidence>
<feature type="site" description="Transition state stabilizer" evidence="3">
    <location>
        <position position="203"/>
    </location>
</feature>
<evidence type="ECO:0000256" key="1">
    <source>
        <dbReference type="ARBA" id="ARBA00022679"/>
    </source>
</evidence>
<evidence type="ECO:0000259" key="5">
    <source>
        <dbReference type="Pfam" id="PF04413"/>
    </source>
</evidence>
<protein>
    <recommendedName>
        <fullName evidence="4">3-deoxy-D-manno-octulosonic acid transferase</fullName>
        <shortName evidence="4">Kdo transferase</shortName>
        <ecNumber evidence="4">2.4.99.12</ecNumber>
    </recommendedName>
    <alternativeName>
        <fullName evidence="4">Lipid IV(A) 3-deoxy-D-manno-octulosonic acid transferase</fullName>
    </alternativeName>
</protein>
<evidence type="ECO:0000259" key="6">
    <source>
        <dbReference type="Pfam" id="PF13524"/>
    </source>
</evidence>
<dbReference type="GO" id="GO:0043842">
    <property type="term" value="F:Kdo transferase activity"/>
    <property type="evidence" value="ECO:0007669"/>
    <property type="project" value="UniProtKB-EC"/>
</dbReference>
<dbReference type="GO" id="GO:0009244">
    <property type="term" value="P:lipopolysaccharide core region biosynthetic process"/>
    <property type="evidence" value="ECO:0007669"/>
    <property type="project" value="UniProtKB-UniRule"/>
</dbReference>
<comment type="caution">
    <text evidence="7">The sequence shown here is derived from an EMBL/GenBank/DDBJ whole genome shotgun (WGS) entry which is preliminary data.</text>
</comment>
<evidence type="ECO:0000313" key="8">
    <source>
        <dbReference type="Proteomes" id="UP000319836"/>
    </source>
</evidence>
<keyword evidence="4" id="KW-1003">Cell membrane</keyword>
<organism evidence="7 8">
    <name type="scientific">Eiseniibacteriota bacterium</name>
    <dbReference type="NCBI Taxonomy" id="2212470"/>
    <lineage>
        <taxon>Bacteria</taxon>
        <taxon>Candidatus Eiseniibacteriota</taxon>
    </lineage>
</organism>
<dbReference type="Gene3D" id="3.40.50.11720">
    <property type="entry name" value="3-Deoxy-D-manno-octulosonic-acid transferase, N-terminal domain"/>
    <property type="match status" value="1"/>
</dbReference>
<dbReference type="PANTHER" id="PTHR42755:SF1">
    <property type="entry name" value="3-DEOXY-D-MANNO-OCTULOSONIC ACID TRANSFERASE, MITOCHONDRIAL-RELATED"/>
    <property type="match status" value="1"/>
</dbReference>
<feature type="domain" description="3-deoxy-D-manno-octulosonic-acid transferase N-terminal" evidence="5">
    <location>
        <begin position="34"/>
        <end position="205"/>
    </location>
</feature>
<accession>A0A538TX54</accession>
<name>A0A538TX54_UNCEI</name>
<dbReference type="InterPro" id="IPR055259">
    <property type="entry name" value="YkvP/CgeB_Glyco_trans-like"/>
</dbReference>
<dbReference type="InterPro" id="IPR038107">
    <property type="entry name" value="Glycos_transf_N_sf"/>
</dbReference>
<keyword evidence="4" id="KW-0472">Membrane</keyword>
<reference evidence="7 8" key="1">
    <citation type="journal article" date="2019" name="Nat. Microbiol.">
        <title>Mediterranean grassland soil C-N compound turnover is dependent on rainfall and depth, and is mediated by genomically divergent microorganisms.</title>
        <authorList>
            <person name="Diamond S."/>
            <person name="Andeer P.F."/>
            <person name="Li Z."/>
            <person name="Crits-Christoph A."/>
            <person name="Burstein D."/>
            <person name="Anantharaman K."/>
            <person name="Lane K.R."/>
            <person name="Thomas B.C."/>
            <person name="Pan C."/>
            <person name="Northen T.R."/>
            <person name="Banfield J.F."/>
        </authorList>
    </citation>
    <scope>NUCLEOTIDE SEQUENCE [LARGE SCALE GENOMIC DNA]</scope>
    <source>
        <strain evidence="7">WS_10</strain>
    </source>
</reference>
<comment type="function">
    <text evidence="4">Involved in lipopolysaccharide (LPS) biosynthesis. Catalyzes the transfer of 3-deoxy-D-manno-octulosonate (Kdo) residue(s) from CMP-Kdo to lipid IV(A), the tetraacyldisaccharide-1,4'-bisphosphate precursor of lipid A.</text>
</comment>
<keyword evidence="4" id="KW-0448">Lipopolysaccharide biosynthesis</keyword>
<sequence length="416" mass="44161">MSVAWGVYRSLAPLMGAAAPLGRWVAPGHERGAWPARLGEVPEDGPVDAWIHAASMGEAVAVRALIDELRALAPHARLRLTSTTRTGRERLAGLESGATLAPLDTPQAAARFFARVRPRRLLLLETELWPQWLMAARRAAIPVVVLNARLSARSLARYRWLGPGFRALVQGLAAALCQSDADRERWIALGVRPDRAATVGNLKNDGLPEPAADRAAARRALGLDSDRPACVLGSVRPGEARPLAEAWVQLAPTTRARWQVIAVPRHAGASPGLKREAERAGVAIAASGAPAAGAWRWDDRPGVLASYYAVADVAFVGGTLAPYGGHNPLEPAACGAAVLAGPHLESQRPALEILEGADALVIATPGRALAAALRELLEDPGRRAARAEASRRAAARARGATHRAVEWMRAWALWPA</sequence>
<keyword evidence="1 4" id="KW-0808">Transferase</keyword>
<dbReference type="Pfam" id="PF04413">
    <property type="entry name" value="Glycos_transf_N"/>
    <property type="match status" value="1"/>
</dbReference>
<feature type="active site" description="Proton acceptor" evidence="2">
    <location>
        <position position="58"/>
    </location>
</feature>
<comment type="catalytic activity">
    <reaction evidence="4">
        <text>lipid IVA (E. coli) + CMP-3-deoxy-beta-D-manno-octulosonate = alpha-Kdo-(2-&gt;6)-lipid IVA (E. coli) + CMP + H(+)</text>
        <dbReference type="Rhea" id="RHEA:28066"/>
        <dbReference type="ChEBI" id="CHEBI:15378"/>
        <dbReference type="ChEBI" id="CHEBI:58603"/>
        <dbReference type="ChEBI" id="CHEBI:60364"/>
        <dbReference type="ChEBI" id="CHEBI:60377"/>
        <dbReference type="ChEBI" id="CHEBI:85987"/>
        <dbReference type="EC" id="2.4.99.12"/>
    </reaction>
</comment>
<dbReference type="PANTHER" id="PTHR42755">
    <property type="entry name" value="3-DEOXY-MANNO-OCTULOSONATE CYTIDYLYLTRANSFERASE"/>
    <property type="match status" value="1"/>
</dbReference>
<evidence type="ECO:0000256" key="2">
    <source>
        <dbReference type="PIRSR" id="PIRSR639901-1"/>
    </source>
</evidence>
<evidence type="ECO:0000256" key="3">
    <source>
        <dbReference type="PIRSR" id="PIRSR639901-2"/>
    </source>
</evidence>
<dbReference type="Proteomes" id="UP000319836">
    <property type="component" value="Unassembled WGS sequence"/>
</dbReference>
<comment type="pathway">
    <text evidence="4">Bacterial outer membrane biogenesis; LPS core biosynthesis.</text>
</comment>
<dbReference type="UniPathway" id="UPA00958"/>
<dbReference type="EMBL" id="VBPA01000410">
    <property type="protein sequence ID" value="TMQ68213.1"/>
    <property type="molecule type" value="Genomic_DNA"/>
</dbReference>
<dbReference type="SUPFAM" id="SSF53756">
    <property type="entry name" value="UDP-Glycosyltransferase/glycogen phosphorylase"/>
    <property type="match status" value="1"/>
</dbReference>
<dbReference type="GO" id="GO:0009245">
    <property type="term" value="P:lipid A biosynthetic process"/>
    <property type="evidence" value="ECO:0007669"/>
    <property type="project" value="TreeGrafter"/>
</dbReference>
<comment type="subcellular location">
    <subcellularLocation>
        <location evidence="4">Cell membrane</location>
    </subcellularLocation>
</comment>
<dbReference type="InterPro" id="IPR007507">
    <property type="entry name" value="Glycos_transf_N"/>
</dbReference>
<dbReference type="AlphaFoldDB" id="A0A538TX54"/>
<evidence type="ECO:0000313" key="7">
    <source>
        <dbReference type="EMBL" id="TMQ68213.1"/>
    </source>
</evidence>
<feature type="domain" description="Spore protein YkvP/CgeB glycosyl transferase-like" evidence="6">
    <location>
        <begin position="329"/>
        <end position="408"/>
    </location>
</feature>